<evidence type="ECO:0000313" key="1">
    <source>
        <dbReference type="EMBL" id="CAB4174248.1"/>
    </source>
</evidence>
<sequence length="93" mass="10450">MSFEEFYFKTIGISLSDAKTRGVADLEIIEQAFNAGGINTKRWQEAAYTIADDLMAMKERADSYRDTLEQIASIETSWSGCQRIASSALKEQE</sequence>
<dbReference type="EMBL" id="LR797345">
    <property type="protein sequence ID" value="CAB4204466.1"/>
    <property type="molecule type" value="Genomic_DNA"/>
</dbReference>
<dbReference type="EMBL" id="LR796921">
    <property type="protein sequence ID" value="CAB4174248.1"/>
    <property type="molecule type" value="Genomic_DNA"/>
</dbReference>
<accession>A0A6J5QUT1</accession>
<protein>
    <submittedName>
        <fullName evidence="2">Uncharacterized protein</fullName>
    </submittedName>
</protein>
<evidence type="ECO:0000313" key="2">
    <source>
        <dbReference type="EMBL" id="CAB4186337.1"/>
    </source>
</evidence>
<name>A0A6J5QUT1_9CAUD</name>
<reference evidence="2" key="1">
    <citation type="submission" date="2020-05" db="EMBL/GenBank/DDBJ databases">
        <authorList>
            <person name="Chiriac C."/>
            <person name="Salcher M."/>
            <person name="Ghai R."/>
            <person name="Kavagutti S V."/>
        </authorList>
    </citation>
    <scope>NUCLEOTIDE SEQUENCE</scope>
</reference>
<proteinExistence type="predicted"/>
<organism evidence="2">
    <name type="scientific">uncultured Caudovirales phage</name>
    <dbReference type="NCBI Taxonomy" id="2100421"/>
    <lineage>
        <taxon>Viruses</taxon>
        <taxon>Duplodnaviria</taxon>
        <taxon>Heunggongvirae</taxon>
        <taxon>Uroviricota</taxon>
        <taxon>Caudoviricetes</taxon>
        <taxon>Peduoviridae</taxon>
        <taxon>Maltschvirus</taxon>
        <taxon>Maltschvirus maltsch</taxon>
    </lineage>
</organism>
<dbReference type="EMBL" id="LR797086">
    <property type="protein sequence ID" value="CAB4186337.1"/>
    <property type="molecule type" value="Genomic_DNA"/>
</dbReference>
<evidence type="ECO:0000313" key="3">
    <source>
        <dbReference type="EMBL" id="CAB4204466.1"/>
    </source>
</evidence>
<gene>
    <name evidence="2" type="ORF">UFOVP1138_84</name>
    <name evidence="3" type="ORF">UFOVP1394_81</name>
    <name evidence="1" type="ORF">UFOVP975_36</name>
</gene>